<evidence type="ECO:0000313" key="14">
    <source>
        <dbReference type="Proteomes" id="UP000239649"/>
    </source>
</evidence>
<evidence type="ECO:0000256" key="2">
    <source>
        <dbReference type="ARBA" id="ARBA00022723"/>
    </source>
</evidence>
<feature type="domain" description="TFIIS N-terminal" evidence="11">
    <location>
        <begin position="13"/>
        <end position="88"/>
    </location>
</feature>
<dbReference type="SMART" id="SM00509">
    <property type="entry name" value="TFS2N"/>
    <property type="match status" value="1"/>
</dbReference>
<dbReference type="InterPro" id="IPR035441">
    <property type="entry name" value="TFIIS/LEDGF_dom_sf"/>
</dbReference>
<dbReference type="GO" id="GO:0008270">
    <property type="term" value="F:zinc ion binding"/>
    <property type="evidence" value="ECO:0007669"/>
    <property type="project" value="UniProtKB-UniRule"/>
</dbReference>
<feature type="compositionally biased region" description="Low complexity" evidence="9">
    <location>
        <begin position="90"/>
        <end position="110"/>
    </location>
</feature>
<dbReference type="Pfam" id="PF08711">
    <property type="entry name" value="Med26"/>
    <property type="match status" value="1"/>
</dbReference>
<dbReference type="PROSITE" id="PS51321">
    <property type="entry name" value="TFIIS_CENTRAL"/>
    <property type="match status" value="1"/>
</dbReference>
<keyword evidence="13" id="KW-0251">Elongation factor</keyword>
<dbReference type="PROSITE" id="PS00466">
    <property type="entry name" value="ZF_TFIIS_1"/>
    <property type="match status" value="1"/>
</dbReference>
<protein>
    <recommendedName>
        <fullName evidence="8">Transcription elongation factor</fullName>
    </recommendedName>
</protein>
<evidence type="ECO:0000256" key="1">
    <source>
        <dbReference type="ARBA" id="ARBA00004123"/>
    </source>
</evidence>
<evidence type="ECO:0000256" key="5">
    <source>
        <dbReference type="ARBA" id="ARBA00023242"/>
    </source>
</evidence>
<organism evidence="13 14">
    <name type="scientific">Micractinium conductrix</name>
    <dbReference type="NCBI Taxonomy" id="554055"/>
    <lineage>
        <taxon>Eukaryota</taxon>
        <taxon>Viridiplantae</taxon>
        <taxon>Chlorophyta</taxon>
        <taxon>core chlorophytes</taxon>
        <taxon>Trebouxiophyceae</taxon>
        <taxon>Chlorellales</taxon>
        <taxon>Chlorellaceae</taxon>
        <taxon>Chlorella clade</taxon>
        <taxon>Micractinium</taxon>
    </lineage>
</organism>
<evidence type="ECO:0000259" key="10">
    <source>
        <dbReference type="PROSITE" id="PS51133"/>
    </source>
</evidence>
<dbReference type="Gene3D" id="1.20.930.10">
    <property type="entry name" value="Conserved domain common to transcription factors TFIIS, elongin A, CRSP70"/>
    <property type="match status" value="1"/>
</dbReference>
<sequence>MAATAAELSKLVDTVLAAAKKAEGGDAAEQGRTVDGLKVLKKQRVSTKVLAETQAGKRVKGLTKHPQADVAAAAGEVVAAWKEVVRRESQGSAAPSGSAASAPSSSKPAAGGAGGAAGLSRAASQSTVDGGAPSSQATAGGSSQPAAGGPPLDVGAVPRCGDTLRDKCRQNLAAALNLALGEGSEGDPIACGVAVEGAIFKQADCQMSQAYKAKFRNLHFNLKDAANPDLRRKVLAGDIQPDTLVLLAPEDLASDVKKGENQRIREKKLFDSAPSAAKQATTDQFQCGKCRQRKTTYYQMQTRSADEPMTTFVTCLNCNNRWKFC</sequence>
<dbReference type="Proteomes" id="UP000239649">
    <property type="component" value="Unassembled WGS sequence"/>
</dbReference>
<keyword evidence="2 8" id="KW-0479">Metal-binding</keyword>
<reference evidence="13 14" key="1">
    <citation type="journal article" date="2018" name="Plant J.">
        <title>Genome sequences of Chlorella sorokiniana UTEX 1602 and Micractinium conductrix SAG 241.80: implications to maltose excretion by a green alga.</title>
        <authorList>
            <person name="Arriola M.B."/>
            <person name="Velmurugan N."/>
            <person name="Zhang Y."/>
            <person name="Plunkett M.H."/>
            <person name="Hondzo H."/>
            <person name="Barney B.M."/>
        </authorList>
    </citation>
    <scope>NUCLEOTIDE SEQUENCE [LARGE SCALE GENOMIC DNA]</scope>
    <source>
        <strain evidence="13 14">SAG 241.80</strain>
    </source>
</reference>
<comment type="similarity">
    <text evidence="8">Belongs to the TFS-II family.</text>
</comment>
<dbReference type="Gene3D" id="1.10.472.30">
    <property type="entry name" value="Transcription elongation factor S-II, central domain"/>
    <property type="match status" value="1"/>
</dbReference>
<dbReference type="SUPFAM" id="SSF46942">
    <property type="entry name" value="Elongation factor TFIIS domain 2"/>
    <property type="match status" value="1"/>
</dbReference>
<keyword evidence="8" id="KW-0804">Transcription</keyword>
<dbReference type="Pfam" id="PF01096">
    <property type="entry name" value="Zn_ribbon_TFIIS"/>
    <property type="match status" value="1"/>
</dbReference>
<dbReference type="AlphaFoldDB" id="A0A2P6VNR6"/>
<dbReference type="InterPro" id="IPR035100">
    <property type="entry name" value="TF_IIS-typ"/>
</dbReference>
<dbReference type="InterPro" id="IPR036575">
    <property type="entry name" value="TFIIS_cen_dom_sf"/>
</dbReference>
<dbReference type="PANTHER" id="PTHR11477:SF0">
    <property type="entry name" value="IP08861P-RELATED"/>
    <property type="match status" value="1"/>
</dbReference>
<evidence type="ECO:0000259" key="11">
    <source>
        <dbReference type="PROSITE" id="PS51319"/>
    </source>
</evidence>
<dbReference type="SMART" id="SM00440">
    <property type="entry name" value="ZnF_C2C2"/>
    <property type="match status" value="1"/>
</dbReference>
<evidence type="ECO:0000313" key="13">
    <source>
        <dbReference type="EMBL" id="PSC75709.1"/>
    </source>
</evidence>
<feature type="domain" description="TFIIS central" evidence="12">
    <location>
        <begin position="164"/>
        <end position="280"/>
    </location>
</feature>
<feature type="domain" description="TFIIS-type" evidence="10">
    <location>
        <begin position="283"/>
        <end position="323"/>
    </location>
</feature>
<dbReference type="GO" id="GO:0003677">
    <property type="term" value="F:DNA binding"/>
    <property type="evidence" value="ECO:0007669"/>
    <property type="project" value="UniProtKB-KW"/>
</dbReference>
<dbReference type="EMBL" id="LHPF02000002">
    <property type="protein sequence ID" value="PSC75709.1"/>
    <property type="molecule type" value="Genomic_DNA"/>
</dbReference>
<dbReference type="NCBIfam" id="TIGR01385">
    <property type="entry name" value="TFSII"/>
    <property type="match status" value="1"/>
</dbReference>
<dbReference type="GO" id="GO:0003746">
    <property type="term" value="F:translation elongation factor activity"/>
    <property type="evidence" value="ECO:0007669"/>
    <property type="project" value="UniProtKB-KW"/>
</dbReference>
<keyword evidence="3 6" id="KW-0863">Zinc-finger</keyword>
<dbReference type="PROSITE" id="PS51133">
    <property type="entry name" value="ZF_TFIIS_2"/>
    <property type="match status" value="1"/>
</dbReference>
<dbReference type="InterPro" id="IPR006289">
    <property type="entry name" value="TFSII"/>
</dbReference>
<dbReference type="InterPro" id="IPR003618">
    <property type="entry name" value="TFIIS_cen_dom"/>
</dbReference>
<dbReference type="PROSITE" id="PS51319">
    <property type="entry name" value="TFIIS_N"/>
    <property type="match status" value="1"/>
</dbReference>
<feature type="compositionally biased region" description="Low complexity" evidence="9">
    <location>
        <begin position="118"/>
        <end position="151"/>
    </location>
</feature>
<dbReference type="PANTHER" id="PTHR11477">
    <property type="entry name" value="TRANSCRIPTION FACTOR S-II ZINC FINGER DOMAIN-CONTAINING PROTEIN"/>
    <property type="match status" value="1"/>
</dbReference>
<dbReference type="InterPro" id="IPR017923">
    <property type="entry name" value="TFIIS_N"/>
</dbReference>
<evidence type="ECO:0000256" key="6">
    <source>
        <dbReference type="PROSITE-ProRule" id="PRU00472"/>
    </source>
</evidence>
<dbReference type="InterPro" id="IPR001222">
    <property type="entry name" value="Znf_TFIIS"/>
</dbReference>
<dbReference type="GO" id="GO:0006368">
    <property type="term" value="P:transcription elongation by RNA polymerase II"/>
    <property type="evidence" value="ECO:0007669"/>
    <property type="project" value="InterPro"/>
</dbReference>
<accession>A0A2P6VNR6</accession>
<dbReference type="CDD" id="cd13749">
    <property type="entry name" value="Zn-ribbon_TFIIS"/>
    <property type="match status" value="1"/>
</dbReference>
<feature type="region of interest" description="Disordered" evidence="9">
    <location>
        <begin position="89"/>
        <end position="158"/>
    </location>
</feature>
<proteinExistence type="inferred from homology"/>
<dbReference type="Gene3D" id="2.20.25.10">
    <property type="match status" value="1"/>
</dbReference>
<comment type="subcellular location">
    <subcellularLocation>
        <location evidence="1 7 8">Nucleus</location>
    </subcellularLocation>
</comment>
<keyword evidence="14" id="KW-1185">Reference proteome</keyword>
<name>A0A2P6VNR6_9CHLO</name>
<dbReference type="InterPro" id="IPR003617">
    <property type="entry name" value="TFIIS/CRSP70_N_sub"/>
</dbReference>
<gene>
    <name evidence="13" type="ORF">C2E20_1335</name>
</gene>
<keyword evidence="5 7" id="KW-0539">Nucleus</keyword>
<dbReference type="SUPFAM" id="SSF57783">
    <property type="entry name" value="Zinc beta-ribbon"/>
    <property type="match status" value="1"/>
</dbReference>
<dbReference type="FunFam" id="2.20.25.10:FF:000001">
    <property type="entry name" value="Probable Transcription elongation factor S-II"/>
    <property type="match status" value="1"/>
</dbReference>
<comment type="function">
    <text evidence="8">Necessary for efficient RNA polymerase II transcription elongation past template-encoded arresting sites.</text>
</comment>
<evidence type="ECO:0000259" key="12">
    <source>
        <dbReference type="PROSITE" id="PS51321"/>
    </source>
</evidence>
<dbReference type="Pfam" id="PF07500">
    <property type="entry name" value="TFIIS_M"/>
    <property type="match status" value="1"/>
</dbReference>
<keyword evidence="4 8" id="KW-0862">Zinc</keyword>
<evidence type="ECO:0000256" key="8">
    <source>
        <dbReference type="RuleBase" id="RU368078"/>
    </source>
</evidence>
<dbReference type="PIRSF" id="PIRSF006704">
    <property type="entry name" value="TF_IIS"/>
    <property type="match status" value="1"/>
</dbReference>
<keyword evidence="8" id="KW-0805">Transcription regulation</keyword>
<keyword evidence="13" id="KW-0648">Protein biosynthesis</keyword>
<evidence type="ECO:0000256" key="9">
    <source>
        <dbReference type="SAM" id="MobiDB-lite"/>
    </source>
</evidence>
<dbReference type="STRING" id="554055.A0A2P6VNR6"/>
<dbReference type="SUPFAM" id="SSF47676">
    <property type="entry name" value="Conserved domain common to transcription factors TFIIS, elongin A, CRSP70"/>
    <property type="match status" value="1"/>
</dbReference>
<evidence type="ECO:0000256" key="7">
    <source>
        <dbReference type="PROSITE-ProRule" id="PRU00649"/>
    </source>
</evidence>
<dbReference type="GO" id="GO:0005634">
    <property type="term" value="C:nucleus"/>
    <property type="evidence" value="ECO:0007669"/>
    <property type="project" value="UniProtKB-SubCell"/>
</dbReference>
<dbReference type="SMART" id="SM00510">
    <property type="entry name" value="TFS2M"/>
    <property type="match status" value="1"/>
</dbReference>
<evidence type="ECO:0000256" key="4">
    <source>
        <dbReference type="ARBA" id="ARBA00022833"/>
    </source>
</evidence>
<comment type="caution">
    <text evidence="13">The sequence shown here is derived from an EMBL/GenBank/DDBJ whole genome shotgun (WGS) entry which is preliminary data.</text>
</comment>
<evidence type="ECO:0000256" key="3">
    <source>
        <dbReference type="ARBA" id="ARBA00022771"/>
    </source>
</evidence>
<dbReference type="OrthoDB" id="44867at2759"/>
<keyword evidence="8" id="KW-0238">DNA-binding</keyword>